<sequence length="232" mass="25133">MAILKRFGDIMRANINALLDKAEDPAKMVDQMLLDLNEDLAAVKKETASVMAAATNARQQVNDCKADIAKYEAAAKAAVKAGNDDDARKLVATKQQYESTLNSLEEAATVAEDNAAKMRQMHDKLVNDINSLQARRAAVHAKVSVANAQQHVNEATEKTSRASRNSAAFERMEEKADRMLNEANATAELNTQASNEDIANKYLAGGSTSVDDELARLKAEVGVEEQQQAANN</sequence>
<accession>A0A0A7I8U5</accession>
<evidence type="ECO:0000313" key="3">
    <source>
        <dbReference type="EMBL" id="AIZ16683.1"/>
    </source>
</evidence>
<dbReference type="EMBL" id="CP007457">
    <property type="protein sequence ID" value="AIZ16683.1"/>
    <property type="molecule type" value="Genomic_DNA"/>
</dbReference>
<dbReference type="Pfam" id="PF04012">
    <property type="entry name" value="PspA_IM30"/>
    <property type="match status" value="1"/>
</dbReference>
<dbReference type="Proteomes" id="UP000030636">
    <property type="component" value="Chromosome"/>
</dbReference>
<dbReference type="STRING" id="1447715.AH67_06935"/>
<dbReference type="OrthoDB" id="9779630at2"/>
<comment type="similarity">
    <text evidence="1">Belongs to the PspA/Vipp/IM30 family.</text>
</comment>
<keyword evidence="2" id="KW-0175">Coiled coil</keyword>
<evidence type="ECO:0000256" key="1">
    <source>
        <dbReference type="ARBA" id="ARBA00043985"/>
    </source>
</evidence>
<dbReference type="PANTHER" id="PTHR31088">
    <property type="entry name" value="MEMBRANE-ASSOCIATED PROTEIN VIPP1, CHLOROPLASTIC"/>
    <property type="match status" value="1"/>
</dbReference>
<reference evidence="3 4" key="1">
    <citation type="journal article" date="2015" name="Genome Announc.">
        <title>Bifidobacterium pseudolongum Strain PV8-2, Isolated from a Stool Sample of an Anemic Kenyan Infant.</title>
        <authorList>
            <person name="Vazquez-Gutierrez P."/>
            <person name="Lacroix C."/>
            <person name="Chassard C."/>
            <person name="Klumpp J."/>
            <person name="Stevens M.J."/>
            <person name="Jans C."/>
        </authorList>
    </citation>
    <scope>NUCLEOTIDE SEQUENCE [LARGE SCALE GENOMIC DNA]</scope>
    <source>
        <strain evidence="3 4">PV8-2</strain>
    </source>
</reference>
<dbReference type="AlphaFoldDB" id="A0A0A7I8U5"/>
<feature type="coiled-coil region" evidence="2">
    <location>
        <begin position="54"/>
        <end position="189"/>
    </location>
</feature>
<dbReference type="RefSeq" id="WP_039172260.1">
    <property type="nucleotide sequence ID" value="NZ_CP007457.1"/>
</dbReference>
<evidence type="ECO:0000313" key="4">
    <source>
        <dbReference type="Proteomes" id="UP000030636"/>
    </source>
</evidence>
<proteinExistence type="inferred from homology"/>
<evidence type="ECO:0000256" key="2">
    <source>
        <dbReference type="SAM" id="Coils"/>
    </source>
</evidence>
<dbReference type="HOGENOM" id="CLU_056466_4_1_11"/>
<dbReference type="PANTHER" id="PTHR31088:SF6">
    <property type="entry name" value="PHAGE SHOCK PROTEIN A"/>
    <property type="match status" value="1"/>
</dbReference>
<protein>
    <submittedName>
        <fullName evidence="3">Phage-shock protein</fullName>
    </submittedName>
</protein>
<name>A0A0A7I8U5_9BIFI</name>
<keyword evidence="4" id="KW-1185">Reference proteome</keyword>
<gene>
    <name evidence="3" type="ORF">AH67_06935</name>
</gene>
<organism evidence="3 4">
    <name type="scientific">Bifidobacterium pseudolongum PV8-2</name>
    <dbReference type="NCBI Taxonomy" id="1447715"/>
    <lineage>
        <taxon>Bacteria</taxon>
        <taxon>Bacillati</taxon>
        <taxon>Actinomycetota</taxon>
        <taxon>Actinomycetes</taxon>
        <taxon>Bifidobacteriales</taxon>
        <taxon>Bifidobacteriaceae</taxon>
        <taxon>Bifidobacterium</taxon>
    </lineage>
</organism>
<dbReference type="KEGG" id="bpsp:AH67_06935"/>
<dbReference type="InterPro" id="IPR007157">
    <property type="entry name" value="PspA_VIPP1"/>
</dbReference>